<accession>A0ABV2TQ76</accession>
<dbReference type="Proteomes" id="UP001549691">
    <property type="component" value="Unassembled WGS sequence"/>
</dbReference>
<evidence type="ECO:0000313" key="1">
    <source>
        <dbReference type="EMBL" id="MET7016085.1"/>
    </source>
</evidence>
<comment type="caution">
    <text evidence="1">The sequence shown here is derived from an EMBL/GenBank/DDBJ whole genome shotgun (WGS) entry which is preliminary data.</text>
</comment>
<sequence>MQSASLHSRAQRAASIFQTLGITQTEIATSLGASQGQVSRILRGHNLRASRLFEEVCLLAERHSQGVTAEAVCQNSELIEALRETWDGTSIHARALATVIRSLSSLSSPVPSTLDRKE</sequence>
<dbReference type="EMBL" id="JBEWZI010000027">
    <property type="protein sequence ID" value="MET7016085.1"/>
    <property type="molecule type" value="Genomic_DNA"/>
</dbReference>
<name>A0ABV2TQ76_9RHOO</name>
<dbReference type="Gene3D" id="1.10.260.40">
    <property type="entry name" value="lambda repressor-like DNA-binding domains"/>
    <property type="match status" value="1"/>
</dbReference>
<proteinExistence type="predicted"/>
<evidence type="ECO:0000313" key="2">
    <source>
        <dbReference type="Proteomes" id="UP001549691"/>
    </source>
</evidence>
<protein>
    <recommendedName>
        <fullName evidence="3">HTH cro/C1-type domain-containing protein</fullName>
    </recommendedName>
</protein>
<gene>
    <name evidence="1" type="ORF">ABXR19_18010</name>
</gene>
<dbReference type="InterPro" id="IPR010982">
    <property type="entry name" value="Lambda_DNA-bd_dom_sf"/>
</dbReference>
<evidence type="ECO:0008006" key="3">
    <source>
        <dbReference type="Google" id="ProtNLM"/>
    </source>
</evidence>
<organism evidence="1 2">
    <name type="scientific">Uliginosibacterium flavum</name>
    <dbReference type="NCBI Taxonomy" id="1396831"/>
    <lineage>
        <taxon>Bacteria</taxon>
        <taxon>Pseudomonadati</taxon>
        <taxon>Pseudomonadota</taxon>
        <taxon>Betaproteobacteria</taxon>
        <taxon>Rhodocyclales</taxon>
        <taxon>Zoogloeaceae</taxon>
        <taxon>Uliginosibacterium</taxon>
    </lineage>
</organism>
<keyword evidence="2" id="KW-1185">Reference proteome</keyword>
<reference evidence="1 2" key="1">
    <citation type="submission" date="2024-07" db="EMBL/GenBank/DDBJ databases">
        <title>Uliginosibacterium flavum JJ3220;KACC:17644.</title>
        <authorList>
            <person name="Kim M.K."/>
        </authorList>
    </citation>
    <scope>NUCLEOTIDE SEQUENCE [LARGE SCALE GENOMIC DNA]</scope>
    <source>
        <strain evidence="1 2">KACC:17644</strain>
    </source>
</reference>
<dbReference type="SUPFAM" id="SSF47413">
    <property type="entry name" value="lambda repressor-like DNA-binding domains"/>
    <property type="match status" value="1"/>
</dbReference>